<dbReference type="AlphaFoldDB" id="D3T2H6"/>
<organism evidence="1 3">
    <name type="scientific">Natrialba magadii (strain ATCC 43099 / DSM 3394 / CCM 3739 / CIP 104546 / IAM 13178 / JCM 8861 / NBRC 102185 / NCIMB 2190 / MS3)</name>
    <name type="common">Natronobacterium magadii</name>
    <dbReference type="NCBI Taxonomy" id="547559"/>
    <lineage>
        <taxon>Archaea</taxon>
        <taxon>Methanobacteriati</taxon>
        <taxon>Methanobacteriota</taxon>
        <taxon>Stenosarchaea group</taxon>
        <taxon>Halobacteria</taxon>
        <taxon>Halobacteriales</taxon>
        <taxon>Natrialbaceae</taxon>
        <taxon>Natrialba</taxon>
    </lineage>
</organism>
<dbReference type="Pfam" id="PF10934">
    <property type="entry name" value="Sheath_initiator"/>
    <property type="match status" value="1"/>
</dbReference>
<proteinExistence type="predicted"/>
<accession>D3T2H6</accession>
<protein>
    <submittedName>
        <fullName evidence="1">Virus protein phiCh1-VP29</fullName>
    </submittedName>
</protein>
<keyword evidence="1" id="KW-0614">Plasmid</keyword>
<sequence>MKFKRTLAQTAEGDFRVEGGNLVFTGGAAGVEQELRTMLATIEGEDPFNPDHGLAILEAAGADPAIIERGIRSALEDDDRVSSVDAVDTDDAGANRKTTVDIDVTLVDGTSVGFDLEV</sequence>
<gene>
    <name evidence="1" type="ordered locus">Nmag_4277</name>
    <name evidence="2" type="ORF">C500_21250</name>
</gene>
<geneLocation type="plasmid" evidence="1 3">
    <name>pNMAG03</name>
</geneLocation>
<dbReference type="Gene3D" id="3.10.450.40">
    <property type="match status" value="1"/>
</dbReference>
<dbReference type="HOGENOM" id="CLU_2067873_0_0_2"/>
<dbReference type="GeneID" id="8826905"/>
<dbReference type="Proteomes" id="UP000001879">
    <property type="component" value="Plasmid pNMAG03"/>
</dbReference>
<dbReference type="EMBL" id="AOHS01000065">
    <property type="protein sequence ID" value="ELY23032.1"/>
    <property type="molecule type" value="Genomic_DNA"/>
</dbReference>
<reference evidence="1" key="4">
    <citation type="submission" date="2016-09" db="EMBL/GenBank/DDBJ databases">
        <authorList>
            <person name="Pfeiffer F."/>
        </authorList>
    </citation>
    <scope>NUCLEOTIDE SEQUENCE</scope>
    <source>
        <strain evidence="1">ATCC 43099</strain>
        <plasmid evidence="1">pNMAG03</plasmid>
    </source>
</reference>
<evidence type="ECO:0000313" key="3">
    <source>
        <dbReference type="Proteomes" id="UP000001879"/>
    </source>
</evidence>
<keyword evidence="3" id="KW-1185">Reference proteome</keyword>
<dbReference type="OrthoDB" id="350800at2157"/>
<dbReference type="PATRIC" id="fig|547559.17.peg.4191"/>
<reference evidence="3" key="1">
    <citation type="submission" date="2010-02" db="EMBL/GenBank/DDBJ databases">
        <title>Complete sequence of plasmid 3 of Natrialba magadii ATCC 43099.</title>
        <authorList>
            <consortium name="US DOE Joint Genome Institute"/>
            <person name="Lucas S."/>
            <person name="Copeland A."/>
            <person name="Lapidus A."/>
            <person name="Cheng J.-F."/>
            <person name="Bruce D."/>
            <person name="Goodwin L."/>
            <person name="Pitluck S."/>
            <person name="Davenport K."/>
            <person name="Saunders E."/>
            <person name="Detter J.C."/>
            <person name="Han C."/>
            <person name="Tapia R."/>
            <person name="Land M."/>
            <person name="Hauser L."/>
            <person name="Kyrpides N."/>
            <person name="Mikhailova N."/>
            <person name="De Castro R.E."/>
            <person name="Maupin-Furlow J.A."/>
            <person name="Woyke T."/>
        </authorList>
    </citation>
    <scope>NUCLEOTIDE SEQUENCE [LARGE SCALE GENOMIC DNA]</scope>
    <source>
        <strain evidence="3">ATCC 43099 / DSM 3394 / CCM 3739 / CIP 104546 / IAM 13178 / JCM 8861 / NBRC 102185 / NCIMB 2190 / MS3</strain>
        <plasmid evidence="3">pNMAG03</plasmid>
    </source>
</reference>
<name>D3T2H6_NATMM</name>
<dbReference type="Proteomes" id="UP000011543">
    <property type="component" value="Unassembled WGS sequence"/>
</dbReference>
<dbReference type="RefSeq" id="WP_004268276.1">
    <property type="nucleotide sequence ID" value="NC_013925.1"/>
</dbReference>
<evidence type="ECO:0000313" key="1">
    <source>
        <dbReference type="EMBL" id="ADD07785.1"/>
    </source>
</evidence>
<reference evidence="1 3" key="2">
    <citation type="journal article" date="2012" name="BMC Genomics">
        <title>A comparative genomics perspective on the genetic content of the alkaliphilic haloarchaeon Natrialba magadii ATCC 43099T.</title>
        <authorList>
            <person name="Siddaramappa S."/>
            <person name="Challacombe J.F."/>
            <person name="Decastro R.E."/>
            <person name="Pfeiffer F."/>
            <person name="Sastre D.E."/>
            <person name="Gimenez M.I."/>
            <person name="Paggi R.A."/>
            <person name="Detter J.C."/>
            <person name="Davenport K.W."/>
            <person name="Goodwin L.A."/>
            <person name="Kyrpides N."/>
            <person name="Tapia R."/>
            <person name="Pitluck S."/>
            <person name="Lucas S."/>
            <person name="Woyke T."/>
            <person name="Maupin-Furlow J.A."/>
        </authorList>
    </citation>
    <scope>NUCLEOTIDE SEQUENCE [LARGE SCALE GENOMIC DNA]</scope>
    <source>
        <strain evidence="1">ATCC 43099</strain>
        <strain evidence="3">ATCC 43099 / DSM 3394 / CCM 3739 / CIP 104546 / IAM 13178 / JCM 8861 / NBRC 102185 / NCIMB 2190 / MS3</strain>
    </source>
</reference>
<dbReference type="EMBL" id="CP001935">
    <property type="protein sequence ID" value="ADD07785.1"/>
    <property type="molecule type" value="Genomic_DNA"/>
</dbReference>
<reference evidence="2 4" key="3">
    <citation type="journal article" date="2014" name="PLoS Genet.">
        <title>Phylogenetically driven sequencing of extremely halophilic archaea reveals strategies for static and dynamic osmo-response.</title>
        <authorList>
            <person name="Becker E.A."/>
            <person name="Seitzer P.M."/>
            <person name="Tritt A."/>
            <person name="Larsen D."/>
            <person name="Krusor M."/>
            <person name="Yao A.I."/>
            <person name="Wu D."/>
            <person name="Madern D."/>
            <person name="Eisen J.A."/>
            <person name="Darling A.E."/>
            <person name="Facciotti M.T."/>
        </authorList>
    </citation>
    <scope>NUCLEOTIDE SEQUENCE [LARGE SCALE GENOMIC DNA]</scope>
    <source>
        <strain evidence="4">ATCC 43099 / DSM 3394 / CCM 3739 / CIP 104546 / IAM 13178 / JCM 8861 / NBRC 102185 / NCIMB 2190 / MS3</strain>
        <strain evidence="2">MS-3</strain>
    </source>
</reference>
<dbReference type="KEGG" id="nmg:Nmag_4277"/>
<dbReference type="SUPFAM" id="SSF160719">
    <property type="entry name" value="gpW/gp25-like"/>
    <property type="match status" value="1"/>
</dbReference>
<evidence type="ECO:0000313" key="2">
    <source>
        <dbReference type="EMBL" id="ELY23032.1"/>
    </source>
</evidence>
<dbReference type="InterPro" id="IPR020288">
    <property type="entry name" value="Sheath_initiator"/>
</dbReference>
<evidence type="ECO:0000313" key="4">
    <source>
        <dbReference type="Proteomes" id="UP000011543"/>
    </source>
</evidence>